<protein>
    <submittedName>
        <fullName evidence="3">Uncharacterized protein</fullName>
    </submittedName>
</protein>
<feature type="compositionally biased region" description="Low complexity" evidence="1">
    <location>
        <begin position="25"/>
        <end position="45"/>
    </location>
</feature>
<dbReference type="AlphaFoldDB" id="A0A915IYY2"/>
<evidence type="ECO:0000313" key="3">
    <source>
        <dbReference type="WBParaSite" id="nRc.2.0.1.t19330-RA"/>
    </source>
</evidence>
<evidence type="ECO:0000313" key="2">
    <source>
        <dbReference type="Proteomes" id="UP000887565"/>
    </source>
</evidence>
<name>A0A915IYY2_ROMCU</name>
<organism evidence="2 3">
    <name type="scientific">Romanomermis culicivorax</name>
    <name type="common">Nematode worm</name>
    <dbReference type="NCBI Taxonomy" id="13658"/>
    <lineage>
        <taxon>Eukaryota</taxon>
        <taxon>Metazoa</taxon>
        <taxon>Ecdysozoa</taxon>
        <taxon>Nematoda</taxon>
        <taxon>Enoplea</taxon>
        <taxon>Dorylaimia</taxon>
        <taxon>Mermithida</taxon>
        <taxon>Mermithoidea</taxon>
        <taxon>Mermithidae</taxon>
        <taxon>Romanomermis</taxon>
    </lineage>
</organism>
<dbReference type="Proteomes" id="UP000887565">
    <property type="component" value="Unplaced"/>
</dbReference>
<proteinExistence type="predicted"/>
<evidence type="ECO:0000256" key="1">
    <source>
        <dbReference type="SAM" id="MobiDB-lite"/>
    </source>
</evidence>
<feature type="region of interest" description="Disordered" evidence="1">
    <location>
        <begin position="1"/>
        <end position="69"/>
    </location>
</feature>
<feature type="compositionally biased region" description="Low complexity" evidence="1">
    <location>
        <begin position="52"/>
        <end position="69"/>
    </location>
</feature>
<dbReference type="WBParaSite" id="nRc.2.0.1.t19330-RA">
    <property type="protein sequence ID" value="nRc.2.0.1.t19330-RA"/>
    <property type="gene ID" value="nRc.2.0.1.g19330"/>
</dbReference>
<accession>A0A915IYY2</accession>
<sequence length="166" mass="17909">MKKLATTADGAIPSSSAPAHHHNNNVENNAKNSNKNDSSAVISPIKVKKPSKIPSSSLSSSVPQSPSNSKLVKFSLLKSKMSNDLASGQQNNKNDHFGCGGRKMSSKSFDSFSCGNATPKIMPKRKLSTKIVLNGNNEGIHGARNNDMMQEIDKLKKGWRKLLCMT</sequence>
<reference evidence="3" key="1">
    <citation type="submission" date="2022-11" db="UniProtKB">
        <authorList>
            <consortium name="WormBaseParasite"/>
        </authorList>
    </citation>
    <scope>IDENTIFICATION</scope>
</reference>
<keyword evidence="2" id="KW-1185">Reference proteome</keyword>